<organism evidence="2 3">
    <name type="scientific">Lacticaseibacillus mingshuiensis</name>
    <dbReference type="NCBI Taxonomy" id="2799574"/>
    <lineage>
        <taxon>Bacteria</taxon>
        <taxon>Bacillati</taxon>
        <taxon>Bacillota</taxon>
        <taxon>Bacilli</taxon>
        <taxon>Lactobacillales</taxon>
        <taxon>Lactobacillaceae</taxon>
        <taxon>Lacticaseibacillus</taxon>
    </lineage>
</organism>
<accession>A0ABW4CJN8</accession>
<evidence type="ECO:0000259" key="1">
    <source>
        <dbReference type="Pfam" id="PF13472"/>
    </source>
</evidence>
<dbReference type="PANTHER" id="PTHR30383">
    <property type="entry name" value="THIOESTERASE 1/PROTEASE 1/LYSOPHOSPHOLIPASE L1"/>
    <property type="match status" value="1"/>
</dbReference>
<keyword evidence="3" id="KW-1185">Reference proteome</keyword>
<feature type="domain" description="SGNH hydrolase-type esterase" evidence="1">
    <location>
        <begin position="13"/>
        <end position="202"/>
    </location>
</feature>
<protein>
    <submittedName>
        <fullName evidence="2">SGNH/GDSL hydrolase family protein</fullName>
        <ecNumber evidence="2">3.1.-.-</ecNumber>
    </submittedName>
</protein>
<dbReference type="EC" id="3.1.-.-" evidence="2"/>
<evidence type="ECO:0000313" key="3">
    <source>
        <dbReference type="Proteomes" id="UP001597196"/>
    </source>
</evidence>
<dbReference type="Gene3D" id="3.40.50.1110">
    <property type="entry name" value="SGNH hydrolase"/>
    <property type="match status" value="1"/>
</dbReference>
<dbReference type="GO" id="GO:0016787">
    <property type="term" value="F:hydrolase activity"/>
    <property type="evidence" value="ECO:0007669"/>
    <property type="project" value="UniProtKB-KW"/>
</dbReference>
<dbReference type="PANTHER" id="PTHR30383:SF5">
    <property type="entry name" value="SGNH HYDROLASE-TYPE ESTERASE DOMAIN-CONTAINING PROTEIN"/>
    <property type="match status" value="1"/>
</dbReference>
<dbReference type="InterPro" id="IPR036514">
    <property type="entry name" value="SGNH_hydro_sf"/>
</dbReference>
<dbReference type="Pfam" id="PF13472">
    <property type="entry name" value="Lipase_GDSL_2"/>
    <property type="match status" value="1"/>
</dbReference>
<keyword evidence="2" id="KW-0378">Hydrolase</keyword>
<sequence length="221" mass="24934">MLFKKNTKLVLTGDSVTDFGRDRNGWPGTEPSLGTGYPRVISAELAAVYPELKILTINRGVSGDTTNELVARYQADVLDLHPDVVSILIGVNDVWRHFDSTFLHPTDLVDLPLYREHYQWLIDQSKAAGAQVLVMSPFFFEANHNDPMRKMVDEFTAAAKELAATNDLLYIDIQARIDAYLKNNSPYLLTPDRVHPNYIGHTLVANEWLHAIGFDADHRQD</sequence>
<dbReference type="CDD" id="cd01834">
    <property type="entry name" value="SGNH_hydrolase_like_2"/>
    <property type="match status" value="1"/>
</dbReference>
<dbReference type="EMBL" id="JBHTOC010000012">
    <property type="protein sequence ID" value="MFD1430324.1"/>
    <property type="molecule type" value="Genomic_DNA"/>
</dbReference>
<reference evidence="3" key="1">
    <citation type="journal article" date="2019" name="Int. J. Syst. Evol. Microbiol.">
        <title>The Global Catalogue of Microorganisms (GCM) 10K type strain sequencing project: providing services to taxonomists for standard genome sequencing and annotation.</title>
        <authorList>
            <consortium name="The Broad Institute Genomics Platform"/>
            <consortium name="The Broad Institute Genome Sequencing Center for Infectious Disease"/>
            <person name="Wu L."/>
            <person name="Ma J."/>
        </authorList>
    </citation>
    <scope>NUCLEOTIDE SEQUENCE [LARGE SCALE GENOMIC DNA]</scope>
    <source>
        <strain evidence="3">CCM 8980</strain>
    </source>
</reference>
<dbReference type="InterPro" id="IPR051532">
    <property type="entry name" value="Ester_Hydrolysis_Enzymes"/>
</dbReference>
<dbReference type="InterPro" id="IPR013830">
    <property type="entry name" value="SGNH_hydro"/>
</dbReference>
<dbReference type="Proteomes" id="UP001597196">
    <property type="component" value="Unassembled WGS sequence"/>
</dbReference>
<gene>
    <name evidence="2" type="ORF">ACFQ4P_08695</name>
</gene>
<comment type="caution">
    <text evidence="2">The sequence shown here is derived from an EMBL/GenBank/DDBJ whole genome shotgun (WGS) entry which is preliminary data.</text>
</comment>
<name>A0ABW4CJN8_9LACO</name>
<evidence type="ECO:0000313" key="2">
    <source>
        <dbReference type="EMBL" id="MFD1430324.1"/>
    </source>
</evidence>
<dbReference type="RefSeq" id="WP_203626638.1">
    <property type="nucleotide sequence ID" value="NZ_BOLQ01000007.1"/>
</dbReference>
<dbReference type="SUPFAM" id="SSF52266">
    <property type="entry name" value="SGNH hydrolase"/>
    <property type="match status" value="1"/>
</dbReference>
<proteinExistence type="predicted"/>